<organism evidence="2 3">
    <name type="scientific">Ferroglobus placidus (strain DSM 10642 / AEDII12DO)</name>
    <dbReference type="NCBI Taxonomy" id="589924"/>
    <lineage>
        <taxon>Archaea</taxon>
        <taxon>Methanobacteriati</taxon>
        <taxon>Methanobacteriota</taxon>
        <taxon>Archaeoglobi</taxon>
        <taxon>Archaeoglobales</taxon>
        <taxon>Archaeoglobaceae</taxon>
        <taxon>Ferroglobus</taxon>
    </lineage>
</organism>
<dbReference type="SUPFAM" id="SSF48230">
    <property type="entry name" value="Chondroitin AC/alginate lyase"/>
    <property type="match status" value="1"/>
</dbReference>
<dbReference type="Gene3D" id="2.60.40.10">
    <property type="entry name" value="Immunoglobulins"/>
    <property type="match status" value="1"/>
</dbReference>
<dbReference type="OrthoDB" id="387770at2157"/>
<name>D3RZY5_FERPA</name>
<dbReference type="Gene3D" id="3.30.1920.20">
    <property type="match status" value="1"/>
</dbReference>
<dbReference type="KEGG" id="fpl:Ferp_1908"/>
<gene>
    <name evidence="2" type="ordered locus">Ferp_1908</name>
</gene>
<accession>D3RZY5</accession>
<dbReference type="Proteomes" id="UP000002613">
    <property type="component" value="Chromosome"/>
</dbReference>
<dbReference type="InterPro" id="IPR008929">
    <property type="entry name" value="Chondroitin_lyas"/>
</dbReference>
<dbReference type="InterPro" id="IPR013783">
    <property type="entry name" value="Ig-like_fold"/>
</dbReference>
<evidence type="ECO:0000313" key="3">
    <source>
        <dbReference type="Proteomes" id="UP000002613"/>
    </source>
</evidence>
<evidence type="ECO:0000313" key="2">
    <source>
        <dbReference type="EMBL" id="ADC66048.1"/>
    </source>
</evidence>
<dbReference type="InterPro" id="IPR011635">
    <property type="entry name" value="CARDB"/>
</dbReference>
<dbReference type="RefSeq" id="WP_012966387.1">
    <property type="nucleotide sequence ID" value="NC_013849.1"/>
</dbReference>
<protein>
    <recommendedName>
        <fullName evidence="1">EF-hand domain-containing protein</fullName>
    </recommendedName>
</protein>
<dbReference type="GO" id="GO:0005509">
    <property type="term" value="F:calcium ion binding"/>
    <property type="evidence" value="ECO:0007669"/>
    <property type="project" value="InterPro"/>
</dbReference>
<dbReference type="InterPro" id="IPR058094">
    <property type="entry name" value="Ig-like_OmpL47-like"/>
</dbReference>
<dbReference type="GeneID" id="8779439"/>
<sequence length="1390" mass="157802">MRWDLYLLGLIFLIGLLFQPVTAQNYELSFDIKGYWYPTTAKLEIYVEDQLIKTFRATDFPRSGGRAPPIDPMHVVVDLGDAYGKRVKIRYVSLAGGGWILLDNVTVTKNGSQLKVAPWTINTNPPNSGIEAKKIFGREKRLVFIEVDSKRKSGSYAEFISQPITDAPELEIKPSFITFNPETPYDSPTSVSVSAKVRNVGSLEAENVKLELWINDKKVGETESFSVPSGGEVVKTLGVYDYRDGVVKVEVRVVSSEDVLEENNRAVRFLVPAYPYMLFSDVSEIPIVKYKDVEPYKSWRKLLIGRANSYLDDDLTYASYKGRKILALAFAYLLTGDEKYAEKAAEALLTAGKEVEDKTIYGGKEHIYLRAEKNALYYALAFDFLREYLYKTNKTQYHTIESKLAEIAKEIRWKVYIYHVYNSKESLPREGNLADPNNHMLVENPILVVVMSSLLGYNGEYLDYLNPYLSIRDAMKNLFFESITGAPYPAAMITHLPGGFTYQGQYRGQYAKTLAIGVMTYHKLFGDDLINDLARGIFDQPVWHSDPTGGEPNNKGLRSGGVAWHEQWITVDLYKGQDKLNHQWYINHVLMKKGLQAAGIFGDVNKAIFPGIFYDYTLPEDEPKWNGTYSYFSKANAKAIFRNGRDGNELWLKLYGHNHPIWSSATTSRTYHGAYSIWAYRAYLVVDRGDERGWKGTEVKQEGGFGFSSFIFNDTLVPSRWKQFGKLENPSLLTDYFISKDLESATVFTKIKKFRNVETKETLTLPEIKWNRTVIFPKDYFVILDELKAEKPYKFQMTIQYGGTEADTSKEPRVNYPVKGILKIGGKVVDWWNKEPFKAVTNFVSWTTESLTKVSSRTPLYTNTHWVELDTFIAPACEITYDLSGMQYGSRGDKSLDHLWHPFIKAEQIGKEVKYITVHYPRNLSKNEAVPSFRQLEVEGDGYAVEVLTEKYRDLIHIADGKVYYENVVSDAKIAFARFDSTNQLKYVYLEDFRKYTLGSKNLISSSREIPKALLKYEDGKAILTIEGDCEVTIWLSSTAGVKVKKNGKLFANWEIVDRNHIKIKNEGKASYEITYNNTDTTPPITSYSLSAKPSESGIFNTSVVVTFSRYDDSGVAYTNYSINSQSKWIRVDGSEPFEVVVDSEGTTKIYYYSVDVYGNREDVKSLAITIDRTPPSLENIKINRSSSLFVEIELNEPAKAFAEFGNEYTTNENYTTHHAFEFNAEKSGVLKVVIVDRAGNVNEFEKEISIAEKKPFFDVKAPAQVMQGDTLVIEVVTNLDGKLTIVFPAEWGMKDSITTISGNYTAEFTVPKVKGTFSIDVSLESSSGNFSKSLSITVLAPSEPWQRYDFNGDGKIDYMELTVALKDWINKEISDKEFINVLVKYSKTS</sequence>
<dbReference type="NCBIfam" id="NF047446">
    <property type="entry name" value="barrel_OmpL47"/>
    <property type="match status" value="1"/>
</dbReference>
<dbReference type="EMBL" id="CP001899">
    <property type="protein sequence ID" value="ADC66048.1"/>
    <property type="molecule type" value="Genomic_DNA"/>
</dbReference>
<dbReference type="Pfam" id="PF07705">
    <property type="entry name" value="CARDB"/>
    <property type="match status" value="1"/>
</dbReference>
<feature type="domain" description="EF-hand" evidence="1">
    <location>
        <begin position="1346"/>
        <end position="1372"/>
    </location>
</feature>
<proteinExistence type="predicted"/>
<dbReference type="PaxDb" id="589924-Ferp_1908"/>
<reference evidence="3" key="1">
    <citation type="submission" date="2010-02" db="EMBL/GenBank/DDBJ databases">
        <title>Complete sequence of Ferroglobus placidus DSM 10642.</title>
        <authorList>
            <consortium name="US DOE Joint Genome Institute"/>
            <person name="Lucas S."/>
            <person name="Copeland A."/>
            <person name="Lapidus A."/>
            <person name="Cheng J.-F."/>
            <person name="Bruce D."/>
            <person name="Goodwin L."/>
            <person name="Pitluck S."/>
            <person name="Saunders E."/>
            <person name="Brettin T."/>
            <person name="Detter J.C."/>
            <person name="Han C."/>
            <person name="Tapia R."/>
            <person name="Larimer F."/>
            <person name="Land M."/>
            <person name="Hauser L."/>
            <person name="Kyrpides N."/>
            <person name="Ivanova N."/>
            <person name="Holmes D."/>
            <person name="Lovley D."/>
            <person name="Kyrpides N."/>
            <person name="Anderson I.J."/>
            <person name="Woyke T."/>
        </authorList>
    </citation>
    <scope>NUCLEOTIDE SEQUENCE [LARGE SCALE GENOMIC DNA]</scope>
    <source>
        <strain evidence="3">DSM 10642 / AEDII12DO</strain>
    </source>
</reference>
<dbReference type="STRING" id="589924.Ferp_1908"/>
<dbReference type="PROSITE" id="PS00018">
    <property type="entry name" value="EF_HAND_1"/>
    <property type="match status" value="1"/>
</dbReference>
<dbReference type="eggNOG" id="arCOG02532">
    <property type="taxonomic scope" value="Archaea"/>
</dbReference>
<evidence type="ECO:0000259" key="1">
    <source>
        <dbReference type="PROSITE" id="PS50222"/>
    </source>
</evidence>
<keyword evidence="3" id="KW-1185">Reference proteome</keyword>
<dbReference type="Gene3D" id="1.50.10.100">
    <property type="entry name" value="Chondroitin AC/alginate lyase"/>
    <property type="match status" value="1"/>
</dbReference>
<dbReference type="PROSITE" id="PS50222">
    <property type="entry name" value="EF_HAND_2"/>
    <property type="match status" value="1"/>
</dbReference>
<dbReference type="HOGENOM" id="CLU_254965_0_0_2"/>
<reference evidence="2 3" key="2">
    <citation type="journal article" date="2011" name="Stand. Genomic Sci.">
        <title>Complete genome sequence of Ferroglobus placidus AEDII12DO.</title>
        <authorList>
            <person name="Anderson I."/>
            <person name="Risso C."/>
            <person name="Holmes D."/>
            <person name="Lucas S."/>
            <person name="Copeland A."/>
            <person name="Lapidus A."/>
            <person name="Cheng J.F."/>
            <person name="Bruce D."/>
            <person name="Goodwin L."/>
            <person name="Pitluck S."/>
            <person name="Saunders E."/>
            <person name="Brettin T."/>
            <person name="Detter J.C."/>
            <person name="Han C."/>
            <person name="Tapia R."/>
            <person name="Larimer F."/>
            <person name="Land M."/>
            <person name="Hauser L."/>
            <person name="Woyke T."/>
            <person name="Lovley D."/>
            <person name="Kyrpides N."/>
            <person name="Ivanova N."/>
        </authorList>
    </citation>
    <scope>NUCLEOTIDE SEQUENCE [LARGE SCALE GENOMIC DNA]</scope>
    <source>
        <strain evidence="3">DSM 10642 / AEDII12DO</strain>
    </source>
</reference>
<dbReference type="InterPro" id="IPR018247">
    <property type="entry name" value="EF_Hand_1_Ca_BS"/>
</dbReference>
<dbReference type="InterPro" id="IPR002048">
    <property type="entry name" value="EF_hand_dom"/>
</dbReference>